<protein>
    <recommendedName>
        <fullName evidence="4">Thioredoxin</fullName>
    </recommendedName>
</protein>
<organism evidence="2 3">
    <name type="scientific">Leptospira tipperaryensis</name>
    <dbReference type="NCBI Taxonomy" id="2564040"/>
    <lineage>
        <taxon>Bacteria</taxon>
        <taxon>Pseudomonadati</taxon>
        <taxon>Spirochaetota</taxon>
        <taxon>Spirochaetia</taxon>
        <taxon>Leptospirales</taxon>
        <taxon>Leptospiraceae</taxon>
        <taxon>Leptospira</taxon>
    </lineage>
</organism>
<keyword evidence="1" id="KW-0472">Membrane</keyword>
<evidence type="ECO:0000256" key="1">
    <source>
        <dbReference type="SAM" id="Phobius"/>
    </source>
</evidence>
<keyword evidence="1" id="KW-1133">Transmembrane helix</keyword>
<feature type="transmembrane region" description="Helical" evidence="1">
    <location>
        <begin position="12"/>
        <end position="31"/>
    </location>
</feature>
<name>A0A1D7V421_9LEPT</name>
<dbReference type="EMBL" id="CP015218">
    <property type="protein sequence ID" value="AOP36582.1"/>
    <property type="molecule type" value="Genomic_DNA"/>
</dbReference>
<sequence>MKKRKIQTSWKAIGATTLGLVAASWLGFYLWTKFSTTTVDLWKQASDSSVRQRAEKEGKLVLFLIEPKSCLDCESVRRTFESFQARSHSYILYAIQEKESNGRYEAILLDDRFEEFIPSLSEGKAVWGILNSSDEILAVQAGLPGEKEESILLNLAEKNRFH</sequence>
<reference evidence="2 3" key="1">
    <citation type="submission" date="2016-04" db="EMBL/GenBank/DDBJ databases">
        <title>Complete genome seqeunce of Leptospira alstonii serovar Room22.</title>
        <authorList>
            <person name="Nally J.E."/>
            <person name="Bayles D.O."/>
            <person name="Hurley D."/>
            <person name="Fanning S."/>
            <person name="McMahon B.J."/>
            <person name="Arent Z."/>
        </authorList>
    </citation>
    <scope>NUCLEOTIDE SEQUENCE [LARGE SCALE GENOMIC DNA]</scope>
    <source>
        <strain evidence="2 3">GWTS #1</strain>
    </source>
</reference>
<evidence type="ECO:0000313" key="3">
    <source>
        <dbReference type="Proteomes" id="UP000094197"/>
    </source>
</evidence>
<keyword evidence="1" id="KW-0812">Transmembrane</keyword>
<accession>A0A1D7V421</accession>
<gene>
    <name evidence="2" type="ORF">A0128_21520</name>
</gene>
<dbReference type="Proteomes" id="UP000094197">
    <property type="component" value="Chromosome 2"/>
</dbReference>
<evidence type="ECO:0000313" key="2">
    <source>
        <dbReference type="EMBL" id="AOP36582.1"/>
    </source>
</evidence>
<dbReference type="KEGG" id="laj:A0128_21520"/>
<dbReference type="RefSeq" id="WP_069609798.1">
    <property type="nucleotide sequence ID" value="NZ_CP015218.1"/>
</dbReference>
<evidence type="ECO:0008006" key="4">
    <source>
        <dbReference type="Google" id="ProtNLM"/>
    </source>
</evidence>
<dbReference type="OrthoDB" id="340677at2"/>
<dbReference type="AlphaFoldDB" id="A0A1D7V421"/>
<proteinExistence type="predicted"/>
<keyword evidence="3" id="KW-1185">Reference proteome</keyword>